<dbReference type="Gene3D" id="1.10.10.60">
    <property type="entry name" value="Homeodomain-like"/>
    <property type="match status" value="2"/>
</dbReference>
<keyword evidence="3" id="KW-0804">Transcription</keyword>
<dbReference type="Proteomes" id="UP000824065">
    <property type="component" value="Unassembled WGS sequence"/>
</dbReference>
<dbReference type="SMART" id="SM00342">
    <property type="entry name" value="HTH_ARAC"/>
    <property type="match status" value="1"/>
</dbReference>
<dbReference type="InterPro" id="IPR018062">
    <property type="entry name" value="HTH_AraC-typ_CS"/>
</dbReference>
<comment type="caution">
    <text evidence="5">The sequence shown here is derived from an EMBL/GenBank/DDBJ whole genome shotgun (WGS) entry which is preliminary data.</text>
</comment>
<dbReference type="AlphaFoldDB" id="A0A9D2FFZ5"/>
<sequence>MKLIRGIEFCAGSREERLPDFAPDFPYIASRVEMDFYPERFVPWHWHSAVELFYAELAASAYLSERECFRLFRDCLHTTPAAYIRSYRLQAACQMLARSEMSLTEIGRASGLGSSSYFGKLFREAMGCTPSEYRRRWQDPAKNGQDRR</sequence>
<dbReference type="InterPro" id="IPR018060">
    <property type="entry name" value="HTH_AraC"/>
</dbReference>
<keyword evidence="2" id="KW-0238">DNA-binding</keyword>
<evidence type="ECO:0000256" key="2">
    <source>
        <dbReference type="ARBA" id="ARBA00023125"/>
    </source>
</evidence>
<gene>
    <name evidence="5" type="ORF">H9725_05565</name>
</gene>
<dbReference type="GO" id="GO:0003700">
    <property type="term" value="F:DNA-binding transcription factor activity"/>
    <property type="evidence" value="ECO:0007669"/>
    <property type="project" value="InterPro"/>
</dbReference>
<dbReference type="InterPro" id="IPR020449">
    <property type="entry name" value="Tscrpt_reg_AraC-type_HTH"/>
</dbReference>
<reference evidence="5" key="2">
    <citation type="submission" date="2021-04" db="EMBL/GenBank/DDBJ databases">
        <authorList>
            <person name="Gilroy R."/>
        </authorList>
    </citation>
    <scope>NUCLEOTIDE SEQUENCE</scope>
    <source>
        <strain evidence="5">ChiBcec16-3735</strain>
    </source>
</reference>
<evidence type="ECO:0000259" key="4">
    <source>
        <dbReference type="PROSITE" id="PS01124"/>
    </source>
</evidence>
<evidence type="ECO:0000256" key="1">
    <source>
        <dbReference type="ARBA" id="ARBA00023015"/>
    </source>
</evidence>
<dbReference type="Pfam" id="PF12833">
    <property type="entry name" value="HTH_18"/>
    <property type="match status" value="1"/>
</dbReference>
<dbReference type="PANTHER" id="PTHR43280">
    <property type="entry name" value="ARAC-FAMILY TRANSCRIPTIONAL REGULATOR"/>
    <property type="match status" value="1"/>
</dbReference>
<evidence type="ECO:0000256" key="3">
    <source>
        <dbReference type="ARBA" id="ARBA00023163"/>
    </source>
</evidence>
<dbReference type="PROSITE" id="PS01124">
    <property type="entry name" value="HTH_ARAC_FAMILY_2"/>
    <property type="match status" value="1"/>
</dbReference>
<dbReference type="EMBL" id="DXBJ01000038">
    <property type="protein sequence ID" value="HIZ58029.1"/>
    <property type="molecule type" value="Genomic_DNA"/>
</dbReference>
<dbReference type="PRINTS" id="PR00032">
    <property type="entry name" value="HTHARAC"/>
</dbReference>
<dbReference type="GO" id="GO:0043565">
    <property type="term" value="F:sequence-specific DNA binding"/>
    <property type="evidence" value="ECO:0007669"/>
    <property type="project" value="InterPro"/>
</dbReference>
<accession>A0A9D2FFZ5</accession>
<name>A0A9D2FFZ5_9FIRM</name>
<organism evidence="5 6">
    <name type="scientific">Candidatus Faecalibacterium gallistercoris</name>
    <dbReference type="NCBI Taxonomy" id="2838579"/>
    <lineage>
        <taxon>Bacteria</taxon>
        <taxon>Bacillati</taxon>
        <taxon>Bacillota</taxon>
        <taxon>Clostridia</taxon>
        <taxon>Eubacteriales</taxon>
        <taxon>Oscillospiraceae</taxon>
        <taxon>Faecalibacterium</taxon>
    </lineage>
</organism>
<proteinExistence type="predicted"/>
<protein>
    <submittedName>
        <fullName evidence="5">Helix-turn-helix transcriptional regulator</fullName>
    </submittedName>
</protein>
<reference evidence="5" key="1">
    <citation type="journal article" date="2021" name="PeerJ">
        <title>Extensive microbial diversity within the chicken gut microbiome revealed by metagenomics and culture.</title>
        <authorList>
            <person name="Gilroy R."/>
            <person name="Ravi A."/>
            <person name="Getino M."/>
            <person name="Pursley I."/>
            <person name="Horton D.L."/>
            <person name="Alikhan N.F."/>
            <person name="Baker D."/>
            <person name="Gharbi K."/>
            <person name="Hall N."/>
            <person name="Watson M."/>
            <person name="Adriaenssens E.M."/>
            <person name="Foster-Nyarko E."/>
            <person name="Jarju S."/>
            <person name="Secka A."/>
            <person name="Antonio M."/>
            <person name="Oren A."/>
            <person name="Chaudhuri R.R."/>
            <person name="La Ragione R."/>
            <person name="Hildebrand F."/>
            <person name="Pallen M.J."/>
        </authorList>
    </citation>
    <scope>NUCLEOTIDE SEQUENCE</scope>
    <source>
        <strain evidence="5">ChiBcec16-3735</strain>
    </source>
</reference>
<evidence type="ECO:0000313" key="5">
    <source>
        <dbReference type="EMBL" id="HIZ58029.1"/>
    </source>
</evidence>
<dbReference type="PROSITE" id="PS00041">
    <property type="entry name" value="HTH_ARAC_FAMILY_1"/>
    <property type="match status" value="1"/>
</dbReference>
<dbReference type="SUPFAM" id="SSF46689">
    <property type="entry name" value="Homeodomain-like"/>
    <property type="match status" value="1"/>
</dbReference>
<evidence type="ECO:0000313" key="6">
    <source>
        <dbReference type="Proteomes" id="UP000824065"/>
    </source>
</evidence>
<dbReference type="PANTHER" id="PTHR43280:SF2">
    <property type="entry name" value="HTH-TYPE TRANSCRIPTIONAL REGULATOR EXSA"/>
    <property type="match status" value="1"/>
</dbReference>
<dbReference type="InterPro" id="IPR009057">
    <property type="entry name" value="Homeodomain-like_sf"/>
</dbReference>
<feature type="domain" description="HTH araC/xylS-type" evidence="4">
    <location>
        <begin position="56"/>
        <end position="136"/>
    </location>
</feature>
<keyword evidence="1" id="KW-0805">Transcription regulation</keyword>